<keyword evidence="2" id="KW-1185">Reference proteome</keyword>
<evidence type="ECO:0008006" key="3">
    <source>
        <dbReference type="Google" id="ProtNLM"/>
    </source>
</evidence>
<protein>
    <recommendedName>
        <fullName evidence="3">PilZ domain-containing protein</fullName>
    </recommendedName>
</protein>
<name>B3PGN0_CELJU</name>
<evidence type="ECO:0000313" key="2">
    <source>
        <dbReference type="Proteomes" id="UP000001036"/>
    </source>
</evidence>
<sequence length="120" mass="13629">MEHRCSERYPADIKILIYKYQLPVAIGRIKNGNRYGLFVESDLVGIKPLQQLGIEILAYRNSHKLHRYRYDAIVIHTNDGGFGMELDALDEEQAAQLMDLLHAAPVTPKESELYAMVANA</sequence>
<dbReference type="RefSeq" id="WP_012487498.1">
    <property type="nucleotide sequence ID" value="NC_010995.1"/>
</dbReference>
<dbReference type="eggNOG" id="ENOG5030TI6">
    <property type="taxonomic scope" value="Bacteria"/>
</dbReference>
<dbReference type="AlphaFoldDB" id="B3PGN0"/>
<evidence type="ECO:0000313" key="1">
    <source>
        <dbReference type="EMBL" id="ACE83876.1"/>
    </source>
</evidence>
<dbReference type="HOGENOM" id="CLU_2045490_0_0_6"/>
<dbReference type="STRING" id="498211.CJA_1881"/>
<dbReference type="EMBL" id="CP000934">
    <property type="protein sequence ID" value="ACE83876.1"/>
    <property type="molecule type" value="Genomic_DNA"/>
</dbReference>
<dbReference type="Proteomes" id="UP000001036">
    <property type="component" value="Chromosome"/>
</dbReference>
<proteinExistence type="predicted"/>
<organism evidence="1 2">
    <name type="scientific">Cellvibrio japonicus (strain Ueda107)</name>
    <name type="common">Pseudomonas fluorescens subsp. cellulosa</name>
    <dbReference type="NCBI Taxonomy" id="498211"/>
    <lineage>
        <taxon>Bacteria</taxon>
        <taxon>Pseudomonadati</taxon>
        <taxon>Pseudomonadota</taxon>
        <taxon>Gammaproteobacteria</taxon>
        <taxon>Cellvibrionales</taxon>
        <taxon>Cellvibrionaceae</taxon>
        <taxon>Cellvibrio</taxon>
    </lineage>
</organism>
<gene>
    <name evidence="1" type="ordered locus">CJA_1881</name>
</gene>
<accession>B3PGN0</accession>
<dbReference type="KEGG" id="cja:CJA_1881"/>
<reference evidence="1 2" key="1">
    <citation type="journal article" date="2008" name="J. Bacteriol.">
        <title>Insights into plant cell wall degradation from the genome sequence of the soil bacterium Cellvibrio japonicus.</title>
        <authorList>
            <person name="Deboy R.T."/>
            <person name="Mongodin E.F."/>
            <person name="Fouts D.E."/>
            <person name="Tailford L.E."/>
            <person name="Khouri H."/>
            <person name="Emerson J.B."/>
            <person name="Mohamoud Y."/>
            <person name="Watkins K."/>
            <person name="Henrissat B."/>
            <person name="Gilbert H.J."/>
            <person name="Nelson K.E."/>
        </authorList>
    </citation>
    <scope>NUCLEOTIDE SEQUENCE [LARGE SCALE GENOMIC DNA]</scope>
    <source>
        <strain evidence="1 2">Ueda107</strain>
    </source>
</reference>
<dbReference type="OrthoDB" id="7061334at2"/>